<dbReference type="InParanoid" id="A0A078ANA0"/>
<feature type="compositionally biased region" description="Basic residues" evidence="1">
    <location>
        <begin position="65"/>
        <end position="82"/>
    </location>
</feature>
<feature type="region of interest" description="Disordered" evidence="1">
    <location>
        <begin position="42"/>
        <end position="95"/>
    </location>
</feature>
<evidence type="ECO:0000313" key="2">
    <source>
        <dbReference type="EMBL" id="CDW82413.1"/>
    </source>
</evidence>
<dbReference type="EMBL" id="CCKQ01010889">
    <property type="protein sequence ID" value="CDW82413.1"/>
    <property type="molecule type" value="Genomic_DNA"/>
</dbReference>
<feature type="compositionally biased region" description="Polar residues" evidence="1">
    <location>
        <begin position="42"/>
        <end position="60"/>
    </location>
</feature>
<dbReference type="AlphaFoldDB" id="A0A078ANA0"/>
<sequence length="95" mass="11560">MFKDCKYKLKHISLAASNQKNLNRYDHKQEIEPYIHSAQLVKSSKIRSTSRNQNIENNDLQNQNTKKRQKQNQQIKRKRRLRELKTIYNKTQFEN</sequence>
<accession>A0A078ANA0</accession>
<evidence type="ECO:0000256" key="1">
    <source>
        <dbReference type="SAM" id="MobiDB-lite"/>
    </source>
</evidence>
<reference evidence="2 3" key="1">
    <citation type="submission" date="2014-06" db="EMBL/GenBank/DDBJ databases">
        <authorList>
            <person name="Swart Estienne"/>
        </authorList>
    </citation>
    <scope>NUCLEOTIDE SEQUENCE [LARGE SCALE GENOMIC DNA]</scope>
    <source>
        <strain evidence="2 3">130c</strain>
    </source>
</reference>
<gene>
    <name evidence="2" type="primary">Contig1012.g1101</name>
    <name evidence="2" type="ORF">STYLEM_11445</name>
</gene>
<evidence type="ECO:0000313" key="3">
    <source>
        <dbReference type="Proteomes" id="UP000039865"/>
    </source>
</evidence>
<proteinExistence type="predicted"/>
<keyword evidence="3" id="KW-1185">Reference proteome</keyword>
<protein>
    <submittedName>
        <fullName evidence="2">Uncharacterized protein</fullName>
    </submittedName>
</protein>
<name>A0A078ANA0_STYLE</name>
<dbReference type="Proteomes" id="UP000039865">
    <property type="component" value="Unassembled WGS sequence"/>
</dbReference>
<organism evidence="2 3">
    <name type="scientific">Stylonychia lemnae</name>
    <name type="common">Ciliate</name>
    <dbReference type="NCBI Taxonomy" id="5949"/>
    <lineage>
        <taxon>Eukaryota</taxon>
        <taxon>Sar</taxon>
        <taxon>Alveolata</taxon>
        <taxon>Ciliophora</taxon>
        <taxon>Intramacronucleata</taxon>
        <taxon>Spirotrichea</taxon>
        <taxon>Stichotrichia</taxon>
        <taxon>Sporadotrichida</taxon>
        <taxon>Oxytrichidae</taxon>
        <taxon>Stylonychinae</taxon>
        <taxon>Stylonychia</taxon>
    </lineage>
</organism>